<sequence>MPQKVFVDANILVSRTILDWLFALQILSGDMFVFYTSQDVLAETVRAMRRKHPTAPGRIIKDRVEKIGAVMEEIIDDFPGDMPFDGLDRHDYHVHAAAFASQADIILTDNSPQDITITASEQRYEIMNADAFLMLIRDSAPNLVIECTSQQLEYWQKRKGFQSLDDALRRAGCDNFASAVREALQALAQR</sequence>
<gene>
    <name evidence="1" type="ORF">WU87_01020</name>
</gene>
<accession>A0ACC4UDQ7</accession>
<evidence type="ECO:0000313" key="1">
    <source>
        <dbReference type="EMBL" id="KKO81320.1"/>
    </source>
</evidence>
<dbReference type="Proteomes" id="UP000034245">
    <property type="component" value="Unassembled WGS sequence"/>
</dbReference>
<name>A0ACC4UDQ7_9CORY</name>
<evidence type="ECO:0000313" key="2">
    <source>
        <dbReference type="Proteomes" id="UP000034245"/>
    </source>
</evidence>
<protein>
    <submittedName>
        <fullName evidence="1">Uncharacterized protein</fullName>
    </submittedName>
</protein>
<dbReference type="EMBL" id="LAYQ01000001">
    <property type="protein sequence ID" value="KKO81320.1"/>
    <property type="molecule type" value="Genomic_DNA"/>
</dbReference>
<organism evidence="1 2">
    <name type="scientific">Corynebacterium minutissimum</name>
    <dbReference type="NCBI Taxonomy" id="38301"/>
    <lineage>
        <taxon>Bacteria</taxon>
        <taxon>Bacillati</taxon>
        <taxon>Actinomycetota</taxon>
        <taxon>Actinomycetes</taxon>
        <taxon>Mycobacteriales</taxon>
        <taxon>Corynebacteriaceae</taxon>
        <taxon>Corynebacterium</taxon>
    </lineage>
</organism>
<reference evidence="1" key="1">
    <citation type="submission" date="2015-04" db="EMBL/GenBank/DDBJ databases">
        <title>Draft Genome Sequences of Three Species of Emerging Human-Pathogenic Corynebacteria.</title>
        <authorList>
            <person name="Pacheco L.G."/>
            <person name="Mattos-Guaraldi A.L."/>
            <person name="Santos C.S."/>
            <person name="Veras A.O."/>
            <person name="Guimaraes L.C."/>
            <person name="Abreu V."/>
            <person name="Pereira F.L."/>
            <person name="Soares S.C."/>
            <person name="Dorella F.A."/>
            <person name="Carvalho A.F."/>
            <person name="Leal C.G."/>
            <person name="Figueiredo H.C."/>
            <person name="Ramos J.N."/>
            <person name="Vieira V."/>
            <person name="Farfour E."/>
            <person name="Guiso N."/>
            <person name="Hirata R.Jr."/>
            <person name="Ramos R.T."/>
            <person name="Azevedo V."/>
            <person name="Silva A."/>
        </authorList>
    </citation>
    <scope>NUCLEOTIDE SEQUENCE</scope>
    <source>
        <strain evidence="1">1941</strain>
    </source>
</reference>
<comment type="caution">
    <text evidence="1">The sequence shown here is derived from an EMBL/GenBank/DDBJ whole genome shotgun (WGS) entry which is preliminary data.</text>
</comment>
<keyword evidence="2" id="KW-1185">Reference proteome</keyword>
<proteinExistence type="predicted"/>